<dbReference type="CDD" id="cd00614">
    <property type="entry name" value="CGS_like"/>
    <property type="match status" value="1"/>
</dbReference>
<keyword evidence="5" id="KW-0028">Amino-acid biosynthesis</keyword>
<dbReference type="FunFam" id="3.90.1150.10:FF:000083">
    <property type="entry name" value="O-acetylhomoserine sulfhydrylase"/>
    <property type="match status" value="1"/>
</dbReference>
<dbReference type="EC" id="2.5.1.49" evidence="12"/>
<dbReference type="InterPro" id="IPR015424">
    <property type="entry name" value="PyrdxlP-dep_Trfase"/>
</dbReference>
<sequence length="461" mass="49505">MAEELSKNFETLQLHAGHSPDPTTNSRAVPIYATTSFTFNDSAHGARLFGLKEFGNIYSRIMNPTVDVFEKRIAALEGGVAALATSSGQAAQFIAIATLAHAGDNIVSTSNLYGGTYNQFKVFFPRLGIQTKFVNGDSADDFKAAIDDKTKAVFIESIGNPKYNVPDFEKIVAVAHEAGVPVVVDNTFGAGGYFVRPIDHGADIVLHSATKWIGGHGTTIGGVIVDSGKFDWGKNAKRFPQFNDPSEGYHGLKFWDTFGPITFIMRARVEILRDLGASLNPFAAQQLLLGIETLSLRAERHALNALKLAKWLQSNDNVSWVSYPGLESHQSHELAKKYLPRGFGGVLSFGVKGGGTAGSQVVDNFKLISNLANVGDSKTLAIHPWTTTHEQLSDEEKATSGVTEDLIRISVGTEHIDDIIADFEQSFKASATKPEEKGEAANAEATGEKTGEAKGSLSGSV</sequence>
<keyword evidence="4" id="KW-0963">Cytoplasm</keyword>
<accession>A0A9W4XJ57</accession>
<dbReference type="GO" id="GO:0071269">
    <property type="term" value="P:L-homocysteine biosynthetic process"/>
    <property type="evidence" value="ECO:0007669"/>
    <property type="project" value="TreeGrafter"/>
</dbReference>
<dbReference type="GO" id="GO:0005737">
    <property type="term" value="C:cytoplasm"/>
    <property type="evidence" value="ECO:0007669"/>
    <property type="project" value="UniProtKB-SubCell"/>
</dbReference>
<comment type="subcellular location">
    <subcellularLocation>
        <location evidence="2">Cytoplasm</location>
    </subcellularLocation>
</comment>
<dbReference type="GO" id="GO:0019346">
    <property type="term" value="P:transsulfuration"/>
    <property type="evidence" value="ECO:0007669"/>
    <property type="project" value="InterPro"/>
</dbReference>
<evidence type="ECO:0000256" key="12">
    <source>
        <dbReference type="ARBA" id="ARBA00066529"/>
    </source>
</evidence>
<dbReference type="GO" id="GO:0030170">
    <property type="term" value="F:pyridoxal phosphate binding"/>
    <property type="evidence" value="ECO:0007669"/>
    <property type="project" value="InterPro"/>
</dbReference>
<dbReference type="Gene3D" id="3.40.640.10">
    <property type="entry name" value="Type I PLP-dependent aspartate aminotransferase-like (Major domain)"/>
    <property type="match status" value="1"/>
</dbReference>
<dbReference type="PANTHER" id="PTHR43797">
    <property type="entry name" value="HOMOCYSTEINE/CYSTEINE SYNTHASE"/>
    <property type="match status" value="1"/>
</dbReference>
<dbReference type="InterPro" id="IPR015422">
    <property type="entry name" value="PyrdxlP-dep_Trfase_small"/>
</dbReference>
<comment type="catalytic activity">
    <reaction evidence="9">
        <text>O-acetyl-L-homoserine + methanethiol = L-methionine + acetate + H(+)</text>
        <dbReference type="Rhea" id="RHEA:10048"/>
        <dbReference type="ChEBI" id="CHEBI:15378"/>
        <dbReference type="ChEBI" id="CHEBI:16007"/>
        <dbReference type="ChEBI" id="CHEBI:30089"/>
        <dbReference type="ChEBI" id="CHEBI:57716"/>
        <dbReference type="ChEBI" id="CHEBI:57844"/>
        <dbReference type="EC" id="2.5.1.49"/>
    </reaction>
</comment>
<comment type="catalytic activity">
    <reaction evidence="10">
        <text>O-acetyl-L-homoserine + hydrogen sulfide = L-homocysteine + acetate</text>
        <dbReference type="Rhea" id="RHEA:27822"/>
        <dbReference type="ChEBI" id="CHEBI:29919"/>
        <dbReference type="ChEBI" id="CHEBI:30089"/>
        <dbReference type="ChEBI" id="CHEBI:57716"/>
        <dbReference type="ChEBI" id="CHEBI:58199"/>
        <dbReference type="EC" id="2.5.1.49"/>
    </reaction>
</comment>
<evidence type="ECO:0000256" key="2">
    <source>
        <dbReference type="ARBA" id="ARBA00004496"/>
    </source>
</evidence>
<evidence type="ECO:0000256" key="7">
    <source>
        <dbReference type="ARBA" id="ARBA00022898"/>
    </source>
</evidence>
<dbReference type="Proteomes" id="UP001152607">
    <property type="component" value="Unassembled WGS sequence"/>
</dbReference>
<reference evidence="16" key="1">
    <citation type="submission" date="2023-01" db="EMBL/GenBank/DDBJ databases">
        <authorList>
            <person name="Van Ghelder C."/>
            <person name="Rancurel C."/>
        </authorList>
    </citation>
    <scope>NUCLEOTIDE SEQUENCE</scope>
    <source>
        <strain evidence="16">CNCM I-4278</strain>
    </source>
</reference>
<dbReference type="GO" id="GO:0004124">
    <property type="term" value="F:cysteine synthase activity"/>
    <property type="evidence" value="ECO:0007669"/>
    <property type="project" value="TreeGrafter"/>
</dbReference>
<dbReference type="SUPFAM" id="SSF53383">
    <property type="entry name" value="PLP-dependent transferases"/>
    <property type="match status" value="1"/>
</dbReference>
<keyword evidence="17" id="KW-1185">Reference proteome</keyword>
<keyword evidence="6" id="KW-0808">Transferase</keyword>
<dbReference type="PANTHER" id="PTHR43797:SF2">
    <property type="entry name" value="HOMOCYSTEINE_CYSTEINE SYNTHASE"/>
    <property type="match status" value="1"/>
</dbReference>
<evidence type="ECO:0000256" key="14">
    <source>
        <dbReference type="RuleBase" id="RU362118"/>
    </source>
</evidence>
<dbReference type="GO" id="GO:0003961">
    <property type="term" value="F:O-acetylhomoserine aminocarboxypropyltransferase activity"/>
    <property type="evidence" value="ECO:0007669"/>
    <property type="project" value="UniProtKB-EC"/>
</dbReference>
<evidence type="ECO:0000313" key="16">
    <source>
        <dbReference type="EMBL" id="CAI6333874.1"/>
    </source>
</evidence>
<dbReference type="AlphaFoldDB" id="A0A9W4XJ57"/>
<comment type="similarity">
    <text evidence="3 14">Belongs to the trans-sulfuration enzymes family.</text>
</comment>
<dbReference type="InterPro" id="IPR006235">
    <property type="entry name" value="OAc-hSer/O-AcSer_sulfhydrylase"/>
</dbReference>
<feature type="modified residue" description="N6-(pyridoxal phosphate)lysine" evidence="13">
    <location>
        <position position="211"/>
    </location>
</feature>
<dbReference type="NCBIfam" id="TIGR01326">
    <property type="entry name" value="OAH_OAS_sulfhy"/>
    <property type="match status" value="1"/>
</dbReference>
<evidence type="ECO:0000256" key="9">
    <source>
        <dbReference type="ARBA" id="ARBA00050655"/>
    </source>
</evidence>
<name>A0A9W4XJ57_9PLEO</name>
<protein>
    <recommendedName>
        <fullName evidence="12">O-acetylhomoserine aminocarboxypropyltransferase</fullName>
        <ecNumber evidence="12">2.5.1.49</ecNumber>
    </recommendedName>
</protein>
<dbReference type="InterPro" id="IPR054542">
    <property type="entry name" value="Cys_met_metab_PP"/>
</dbReference>
<dbReference type="OrthoDB" id="3512640at2759"/>
<evidence type="ECO:0000256" key="15">
    <source>
        <dbReference type="SAM" id="MobiDB-lite"/>
    </source>
</evidence>
<dbReference type="Gene3D" id="3.90.1150.10">
    <property type="entry name" value="Aspartate Aminotransferase, domain 1"/>
    <property type="match status" value="1"/>
</dbReference>
<evidence type="ECO:0000256" key="1">
    <source>
        <dbReference type="ARBA" id="ARBA00001933"/>
    </source>
</evidence>
<evidence type="ECO:0000256" key="3">
    <source>
        <dbReference type="ARBA" id="ARBA00009077"/>
    </source>
</evidence>
<organism evidence="16 17">
    <name type="scientific">Periconia digitata</name>
    <dbReference type="NCBI Taxonomy" id="1303443"/>
    <lineage>
        <taxon>Eukaryota</taxon>
        <taxon>Fungi</taxon>
        <taxon>Dikarya</taxon>
        <taxon>Ascomycota</taxon>
        <taxon>Pezizomycotina</taxon>
        <taxon>Dothideomycetes</taxon>
        <taxon>Pleosporomycetidae</taxon>
        <taxon>Pleosporales</taxon>
        <taxon>Massarineae</taxon>
        <taxon>Periconiaceae</taxon>
        <taxon>Periconia</taxon>
    </lineage>
</organism>
<dbReference type="GO" id="GO:0006535">
    <property type="term" value="P:cysteine biosynthetic process from serine"/>
    <property type="evidence" value="ECO:0007669"/>
    <property type="project" value="TreeGrafter"/>
</dbReference>
<dbReference type="PROSITE" id="PS00868">
    <property type="entry name" value="CYS_MET_METAB_PP"/>
    <property type="match status" value="1"/>
</dbReference>
<comment type="pathway">
    <text evidence="11">Amino-acid biosynthesis; L-methionine biosynthesis via de novo pathway; L-homocysteine from O-acetyl-L-homoserine.</text>
</comment>
<dbReference type="InterPro" id="IPR000277">
    <property type="entry name" value="Cys/Met-Metab_PyrdxlP-dep_enz"/>
</dbReference>
<evidence type="ECO:0000256" key="4">
    <source>
        <dbReference type="ARBA" id="ARBA00022490"/>
    </source>
</evidence>
<gene>
    <name evidence="16" type="ORF">PDIGIT_LOCUS6926</name>
</gene>
<dbReference type="FunFam" id="3.40.640.10:FF:000035">
    <property type="entry name" value="O-succinylhomoserine sulfhydrylase"/>
    <property type="match status" value="1"/>
</dbReference>
<keyword evidence="8" id="KW-0486">Methionine biosynthesis</keyword>
<proteinExistence type="inferred from homology"/>
<keyword evidence="7 13" id="KW-0663">Pyridoxal phosphate</keyword>
<evidence type="ECO:0000256" key="10">
    <source>
        <dbReference type="ARBA" id="ARBA00052629"/>
    </source>
</evidence>
<feature type="region of interest" description="Disordered" evidence="15">
    <location>
        <begin position="430"/>
        <end position="461"/>
    </location>
</feature>
<evidence type="ECO:0000256" key="6">
    <source>
        <dbReference type="ARBA" id="ARBA00022679"/>
    </source>
</evidence>
<dbReference type="PIRSF" id="PIRSF001434">
    <property type="entry name" value="CGS"/>
    <property type="match status" value="1"/>
</dbReference>
<dbReference type="InterPro" id="IPR015421">
    <property type="entry name" value="PyrdxlP-dep_Trfase_major"/>
</dbReference>
<dbReference type="EMBL" id="CAOQHR010000004">
    <property type="protein sequence ID" value="CAI6333874.1"/>
    <property type="molecule type" value="Genomic_DNA"/>
</dbReference>
<evidence type="ECO:0000313" key="17">
    <source>
        <dbReference type="Proteomes" id="UP001152607"/>
    </source>
</evidence>
<evidence type="ECO:0000256" key="11">
    <source>
        <dbReference type="ARBA" id="ARBA00060627"/>
    </source>
</evidence>
<comment type="cofactor">
    <cofactor evidence="1 14">
        <name>pyridoxal 5'-phosphate</name>
        <dbReference type="ChEBI" id="CHEBI:597326"/>
    </cofactor>
</comment>
<comment type="caution">
    <text evidence="16">The sequence shown here is derived from an EMBL/GenBank/DDBJ whole genome shotgun (WGS) entry which is preliminary data.</text>
</comment>
<dbReference type="Pfam" id="PF01053">
    <property type="entry name" value="Cys_Met_Meta_PP"/>
    <property type="match status" value="1"/>
</dbReference>
<evidence type="ECO:0000256" key="8">
    <source>
        <dbReference type="ARBA" id="ARBA00023167"/>
    </source>
</evidence>
<evidence type="ECO:0000256" key="13">
    <source>
        <dbReference type="PIRSR" id="PIRSR001434-2"/>
    </source>
</evidence>
<evidence type="ECO:0000256" key="5">
    <source>
        <dbReference type="ARBA" id="ARBA00022605"/>
    </source>
</evidence>